<sequence length="343" mass="38121">MDKIWQNKWAVRLISLLFAIVIYSLVTNENRLRNNAINSQIATSVNSSETLYNVPLYLGPHPDDLYVSDLQEKVTVKLEGPRNILNQVTQESFVVQTESISREDIGTTTLALTIKGLPNEVNYRIIPGRVKVSVKQREVVTLPVQYKLDGLQVEDGYQVASVEMDPKEVKLTGSKEMIEAIDFVGINISSAQPVKETFSDVYRIQILDKQGELLDVNTETSDIKVKVEVVEHSKELPLKLVALGEDNTKYTYSYAFLDQESVTLYGSEAVLNALEAVEVVVDVSNIQASQEIVGMLNLPSGISNASTNQVPIKVKIEAIDTTTTAEVNSTVELDKQDETQDQE</sequence>
<keyword evidence="3" id="KW-1185">Reference proteome</keyword>
<dbReference type="PANTHER" id="PTHR37804">
    <property type="entry name" value="CDAA REGULATORY PROTEIN CDAR"/>
    <property type="match status" value="1"/>
</dbReference>
<organism evidence="2 3">
    <name type="scientific">Facklamia languida CCUG 37842</name>
    <dbReference type="NCBI Taxonomy" id="883113"/>
    <lineage>
        <taxon>Bacteria</taxon>
        <taxon>Bacillati</taxon>
        <taxon>Bacillota</taxon>
        <taxon>Bacilli</taxon>
        <taxon>Lactobacillales</taxon>
        <taxon>Aerococcaceae</taxon>
        <taxon>Facklamia</taxon>
    </lineage>
</organism>
<dbReference type="EMBL" id="AGEG01000009">
    <property type="protein sequence ID" value="EHR37181.1"/>
    <property type="molecule type" value="Genomic_DNA"/>
</dbReference>
<dbReference type="HOGENOM" id="CLU_039811_2_0_9"/>
<accession>H3NIQ3</accession>
<dbReference type="InterPro" id="IPR053154">
    <property type="entry name" value="c-di-AMP_regulator"/>
</dbReference>
<name>H3NIQ3_9LACT</name>
<gene>
    <name evidence="2" type="ORF">HMPREF9708_00742</name>
</gene>
<dbReference type="PATRIC" id="fig|883113.3.peg.740"/>
<dbReference type="STRING" id="883113.HMPREF9708_00742"/>
<evidence type="ECO:0000256" key="1">
    <source>
        <dbReference type="SAM" id="Phobius"/>
    </source>
</evidence>
<reference evidence="2 3" key="1">
    <citation type="submission" date="2012-01" db="EMBL/GenBank/DDBJ databases">
        <title>The Genome Sequence of Facklamia languida CCUG 37842.</title>
        <authorList>
            <consortium name="The Broad Institute Genome Sequencing Platform"/>
            <person name="Earl A."/>
            <person name="Ward D."/>
            <person name="Feldgarden M."/>
            <person name="Gevers D."/>
            <person name="Huys G."/>
            <person name="Young S.K."/>
            <person name="Zeng Q."/>
            <person name="Gargeya S."/>
            <person name="Fitzgerald M."/>
            <person name="Haas B."/>
            <person name="Abouelleil A."/>
            <person name="Alvarado L."/>
            <person name="Arachchi H.M."/>
            <person name="Berlin A."/>
            <person name="Chapman S.B."/>
            <person name="Gearin G."/>
            <person name="Goldberg J."/>
            <person name="Griggs A."/>
            <person name="Gujja S."/>
            <person name="Hansen M."/>
            <person name="Heiman D."/>
            <person name="Howarth C."/>
            <person name="Larimer J."/>
            <person name="Lui A."/>
            <person name="MacDonald P.J.P."/>
            <person name="McCowen C."/>
            <person name="Montmayeur A."/>
            <person name="Murphy C."/>
            <person name="Neiman D."/>
            <person name="Pearson M."/>
            <person name="Priest M."/>
            <person name="Roberts A."/>
            <person name="Saif S."/>
            <person name="Shea T."/>
            <person name="Sisk P."/>
            <person name="Stolte C."/>
            <person name="Sykes S."/>
            <person name="Wortman J."/>
            <person name="Nusbaum C."/>
            <person name="Birren B."/>
        </authorList>
    </citation>
    <scope>NUCLEOTIDE SEQUENCE [LARGE SCALE GENOMIC DNA]</scope>
    <source>
        <strain evidence="2 3">CCUG 37842</strain>
    </source>
</reference>
<dbReference type="InterPro" id="IPR012505">
    <property type="entry name" value="YbbR"/>
</dbReference>
<dbReference type="eggNOG" id="COG4856">
    <property type="taxonomic scope" value="Bacteria"/>
</dbReference>
<dbReference type="RefSeq" id="WP_006308769.1">
    <property type="nucleotide sequence ID" value="NZ_JH601133.1"/>
</dbReference>
<dbReference type="Proteomes" id="UP000006190">
    <property type="component" value="Unassembled WGS sequence"/>
</dbReference>
<dbReference type="Pfam" id="PF07949">
    <property type="entry name" value="YbbR"/>
    <property type="match status" value="3"/>
</dbReference>
<protein>
    <recommendedName>
        <fullName evidence="4">YbbR-like protein</fullName>
    </recommendedName>
</protein>
<dbReference type="OrthoDB" id="2139417at2"/>
<evidence type="ECO:0000313" key="2">
    <source>
        <dbReference type="EMBL" id="EHR37181.1"/>
    </source>
</evidence>
<evidence type="ECO:0008006" key="4">
    <source>
        <dbReference type="Google" id="ProtNLM"/>
    </source>
</evidence>
<keyword evidence="1" id="KW-0812">Transmembrane</keyword>
<dbReference type="Gene3D" id="2.170.120.40">
    <property type="entry name" value="YbbR-like domain"/>
    <property type="match status" value="2"/>
</dbReference>
<proteinExistence type="predicted"/>
<comment type="caution">
    <text evidence="2">The sequence shown here is derived from an EMBL/GenBank/DDBJ whole genome shotgun (WGS) entry which is preliminary data.</text>
</comment>
<feature type="transmembrane region" description="Helical" evidence="1">
    <location>
        <begin position="9"/>
        <end position="26"/>
    </location>
</feature>
<keyword evidence="1" id="KW-1133">Transmembrane helix</keyword>
<dbReference type="AlphaFoldDB" id="H3NIQ3"/>
<dbReference type="Gene3D" id="2.170.120.30">
    <property type="match status" value="1"/>
</dbReference>
<keyword evidence="1" id="KW-0472">Membrane</keyword>
<dbReference type="PANTHER" id="PTHR37804:SF1">
    <property type="entry name" value="CDAA REGULATORY PROTEIN CDAR"/>
    <property type="match status" value="1"/>
</dbReference>
<evidence type="ECO:0000313" key="3">
    <source>
        <dbReference type="Proteomes" id="UP000006190"/>
    </source>
</evidence>